<feature type="region of interest" description="Disordered" evidence="1">
    <location>
        <begin position="20"/>
        <end position="55"/>
    </location>
</feature>
<keyword evidence="3" id="KW-1185">Reference proteome</keyword>
<feature type="region of interest" description="Disordered" evidence="1">
    <location>
        <begin position="113"/>
        <end position="148"/>
    </location>
</feature>
<sequence>MPAVHALGPCPACSCPPALSLSSPTRSNLPPPSSVSSESSSALRLTKEPDALRPHRPACSAPSPWCCCCAESPTAPPTPQQRPKPARERPPSVHASQAAPLFRSTAAHHLHTLSPFPARPHDRPAASVPGRSCHRQAPRPFETCGPKRPPTPLDARLLSLSFPLPPRLCRRTAPRVQARPHRSFSSPPPSIRLPTFAPHTHIRPRTHAHTHSASRLSSLTACAYLISAAFIPWSAGLRRARSGRYFVSDFFVLIARHRSRRPPLPTCLLPPLLHAISANI</sequence>
<dbReference type="Proteomes" id="UP000799766">
    <property type="component" value="Unassembled WGS sequence"/>
</dbReference>
<proteinExistence type="predicted"/>
<reference evidence="2" key="1">
    <citation type="journal article" date="2020" name="Stud. Mycol.">
        <title>101 Dothideomycetes genomes: a test case for predicting lifestyles and emergence of pathogens.</title>
        <authorList>
            <person name="Haridas S."/>
            <person name="Albert R."/>
            <person name="Binder M."/>
            <person name="Bloem J."/>
            <person name="Labutti K."/>
            <person name="Salamov A."/>
            <person name="Andreopoulos B."/>
            <person name="Baker S."/>
            <person name="Barry K."/>
            <person name="Bills G."/>
            <person name="Bluhm B."/>
            <person name="Cannon C."/>
            <person name="Castanera R."/>
            <person name="Culley D."/>
            <person name="Daum C."/>
            <person name="Ezra D."/>
            <person name="Gonzalez J."/>
            <person name="Henrissat B."/>
            <person name="Kuo A."/>
            <person name="Liang C."/>
            <person name="Lipzen A."/>
            <person name="Lutzoni F."/>
            <person name="Magnuson J."/>
            <person name="Mondo S."/>
            <person name="Nolan M."/>
            <person name="Ohm R."/>
            <person name="Pangilinan J."/>
            <person name="Park H.-J."/>
            <person name="Ramirez L."/>
            <person name="Alfaro M."/>
            <person name="Sun H."/>
            <person name="Tritt A."/>
            <person name="Yoshinaga Y."/>
            <person name="Zwiers L.-H."/>
            <person name="Turgeon B."/>
            <person name="Goodwin S."/>
            <person name="Spatafora J."/>
            <person name="Crous P."/>
            <person name="Grigoriev I."/>
        </authorList>
    </citation>
    <scope>NUCLEOTIDE SEQUENCE</scope>
    <source>
        <strain evidence="2">ATCC 16933</strain>
    </source>
</reference>
<evidence type="ECO:0000313" key="3">
    <source>
        <dbReference type="Proteomes" id="UP000799766"/>
    </source>
</evidence>
<feature type="non-terminal residue" evidence="2">
    <location>
        <position position="1"/>
    </location>
</feature>
<dbReference type="EMBL" id="MU001685">
    <property type="protein sequence ID" value="KAF2455963.1"/>
    <property type="molecule type" value="Genomic_DNA"/>
</dbReference>
<accession>A0A6A6NXG9</accession>
<dbReference type="AlphaFoldDB" id="A0A6A6NXG9"/>
<evidence type="ECO:0000256" key="1">
    <source>
        <dbReference type="SAM" id="MobiDB-lite"/>
    </source>
</evidence>
<feature type="region of interest" description="Disordered" evidence="1">
    <location>
        <begin position="74"/>
        <end position="96"/>
    </location>
</feature>
<protein>
    <submittedName>
        <fullName evidence="2">Uncharacterized protein</fullName>
    </submittedName>
</protein>
<organism evidence="2 3">
    <name type="scientific">Lineolata rhizophorae</name>
    <dbReference type="NCBI Taxonomy" id="578093"/>
    <lineage>
        <taxon>Eukaryota</taxon>
        <taxon>Fungi</taxon>
        <taxon>Dikarya</taxon>
        <taxon>Ascomycota</taxon>
        <taxon>Pezizomycotina</taxon>
        <taxon>Dothideomycetes</taxon>
        <taxon>Dothideomycetes incertae sedis</taxon>
        <taxon>Lineolatales</taxon>
        <taxon>Lineolataceae</taxon>
        <taxon>Lineolata</taxon>
    </lineage>
</organism>
<name>A0A6A6NXG9_9PEZI</name>
<feature type="compositionally biased region" description="Low complexity" evidence="1">
    <location>
        <begin position="20"/>
        <end position="41"/>
    </location>
</feature>
<gene>
    <name evidence="2" type="ORF">BDY21DRAFT_349249</name>
</gene>
<evidence type="ECO:0000313" key="2">
    <source>
        <dbReference type="EMBL" id="KAF2455963.1"/>
    </source>
</evidence>